<name>A0ABR2QA09_9ROSI</name>
<dbReference type="Proteomes" id="UP001396334">
    <property type="component" value="Unassembled WGS sequence"/>
</dbReference>
<dbReference type="Pfam" id="PF13966">
    <property type="entry name" value="zf-RVT"/>
    <property type="match status" value="1"/>
</dbReference>
<evidence type="ECO:0000259" key="1">
    <source>
        <dbReference type="Pfam" id="PF13966"/>
    </source>
</evidence>
<dbReference type="InterPro" id="IPR026960">
    <property type="entry name" value="RVT-Znf"/>
</dbReference>
<evidence type="ECO:0000313" key="3">
    <source>
        <dbReference type="Proteomes" id="UP001396334"/>
    </source>
</evidence>
<feature type="domain" description="Reverse transcriptase zinc-binding" evidence="1">
    <location>
        <begin position="19"/>
        <end position="65"/>
    </location>
</feature>
<gene>
    <name evidence="2" type="ORF">V6N11_012064</name>
</gene>
<dbReference type="EMBL" id="JBBPBN010000042">
    <property type="protein sequence ID" value="KAK8997505.1"/>
    <property type="molecule type" value="Genomic_DNA"/>
</dbReference>
<comment type="caution">
    <text evidence="2">The sequence shown here is derived from an EMBL/GenBank/DDBJ whole genome shotgun (WGS) entry which is preliminary data.</text>
</comment>
<proteinExistence type="predicted"/>
<keyword evidence="3" id="KW-1185">Reference proteome</keyword>
<reference evidence="2 3" key="1">
    <citation type="journal article" date="2024" name="G3 (Bethesda)">
        <title>Genome assembly of Hibiscus sabdariffa L. provides insights into metabolisms of medicinal natural products.</title>
        <authorList>
            <person name="Kim T."/>
        </authorList>
    </citation>
    <scope>NUCLEOTIDE SEQUENCE [LARGE SCALE GENOMIC DNA]</scope>
    <source>
        <strain evidence="2">TK-2024</strain>
        <tissue evidence="2">Old leaves</tissue>
    </source>
</reference>
<protein>
    <recommendedName>
        <fullName evidence="1">Reverse transcriptase zinc-binding domain-containing protein</fullName>
    </recommendedName>
</protein>
<evidence type="ECO:0000313" key="2">
    <source>
        <dbReference type="EMBL" id="KAK8997505.1"/>
    </source>
</evidence>
<organism evidence="2 3">
    <name type="scientific">Hibiscus sabdariffa</name>
    <name type="common">roselle</name>
    <dbReference type="NCBI Taxonomy" id="183260"/>
    <lineage>
        <taxon>Eukaryota</taxon>
        <taxon>Viridiplantae</taxon>
        <taxon>Streptophyta</taxon>
        <taxon>Embryophyta</taxon>
        <taxon>Tracheophyta</taxon>
        <taxon>Spermatophyta</taxon>
        <taxon>Magnoliopsida</taxon>
        <taxon>eudicotyledons</taxon>
        <taxon>Gunneridae</taxon>
        <taxon>Pentapetalae</taxon>
        <taxon>rosids</taxon>
        <taxon>malvids</taxon>
        <taxon>Malvales</taxon>
        <taxon>Malvaceae</taxon>
        <taxon>Malvoideae</taxon>
        <taxon>Hibiscus</taxon>
    </lineage>
</organism>
<sequence>MRVLAGWKITSNNMFSVSSADNLRNKLVTNVERVRRQYTTDSRCLTCQALVEDVDHLLRRCPQAVAICQAVIRPSMFQTFMEGEVSDWICTNLQNDVQFAATMADWAILFGTINWNLWLSRNSVAFDNPQAGYESILECSWRLQLTSRTTIILLVADVLCTILGVDQIIGCLPRTDVLI</sequence>
<accession>A0ABR2QA09</accession>